<feature type="region of interest" description="Disordered" evidence="1">
    <location>
        <begin position="1"/>
        <end position="20"/>
    </location>
</feature>
<geneLocation type="plasmid" evidence="3">
    <name>prgalie4872c</name>
</geneLocation>
<dbReference type="GO" id="GO:0006412">
    <property type="term" value="P:translation"/>
    <property type="evidence" value="ECO:0007669"/>
    <property type="project" value="InterPro"/>
</dbReference>
<sequence>MTYGAARRRDRSRRPAGHAAFPFRRRRTIALTMRLARDGASPEWAETACGLRER</sequence>
<dbReference type="Proteomes" id="UP000184749">
    <property type="component" value="Plasmid pRgalIE4872c"/>
</dbReference>
<gene>
    <name evidence="2" type="ORF">IE4872_PC00112</name>
</gene>
<name>A0A1L5NQG6_9HYPH</name>
<reference evidence="2 3" key="1">
    <citation type="submission" date="2016-09" db="EMBL/GenBank/DDBJ databases">
        <title>The complete genome sequences of Rhizobium gallicum, symbiovars gallicum and phaseoli, symbionts associated to common bean (Phaseolus vulgaris).</title>
        <authorList>
            <person name="Bustos P."/>
            <person name="Santamaria R.I."/>
            <person name="Perez-Carrascal O.M."/>
            <person name="Juarez S."/>
            <person name="Lozano L."/>
            <person name="Martinez-Flores I."/>
            <person name="Martinez-Romero E."/>
            <person name="Cevallos M."/>
            <person name="Romero D."/>
            <person name="Davila G."/>
            <person name="Gonzalez V."/>
        </authorList>
    </citation>
    <scope>NUCLEOTIDE SEQUENCE [LARGE SCALE GENOMIC DNA]</scope>
    <source>
        <strain evidence="2 3">IE4872</strain>
        <plasmid evidence="3">prgalie4872c</plasmid>
    </source>
</reference>
<dbReference type="InterPro" id="IPR020592">
    <property type="entry name" value="Ribosomal_bS16_CS"/>
</dbReference>
<evidence type="ECO:0000313" key="2">
    <source>
        <dbReference type="EMBL" id="APO70143.1"/>
    </source>
</evidence>
<keyword evidence="2" id="KW-0614">Plasmid</keyword>
<accession>A0A1L5NQG6</accession>
<evidence type="ECO:0000256" key="1">
    <source>
        <dbReference type="SAM" id="MobiDB-lite"/>
    </source>
</evidence>
<dbReference type="GO" id="GO:0005840">
    <property type="term" value="C:ribosome"/>
    <property type="evidence" value="ECO:0007669"/>
    <property type="project" value="InterPro"/>
</dbReference>
<dbReference type="GO" id="GO:0003735">
    <property type="term" value="F:structural constituent of ribosome"/>
    <property type="evidence" value="ECO:0007669"/>
    <property type="project" value="InterPro"/>
</dbReference>
<dbReference type="EMBL" id="CP017104">
    <property type="protein sequence ID" value="APO70143.1"/>
    <property type="molecule type" value="Genomic_DNA"/>
</dbReference>
<proteinExistence type="predicted"/>
<dbReference type="PROSITE" id="PS00732">
    <property type="entry name" value="RIBOSOMAL_S16"/>
    <property type="match status" value="1"/>
</dbReference>
<evidence type="ECO:0000313" key="3">
    <source>
        <dbReference type="Proteomes" id="UP000184749"/>
    </source>
</evidence>
<feature type="compositionally biased region" description="Basic residues" evidence="1">
    <location>
        <begin position="1"/>
        <end position="16"/>
    </location>
</feature>
<dbReference type="AlphaFoldDB" id="A0A1L5NQG6"/>
<organism evidence="2 3">
    <name type="scientific">Rhizobium gallicum</name>
    <dbReference type="NCBI Taxonomy" id="56730"/>
    <lineage>
        <taxon>Bacteria</taxon>
        <taxon>Pseudomonadati</taxon>
        <taxon>Pseudomonadota</taxon>
        <taxon>Alphaproteobacteria</taxon>
        <taxon>Hyphomicrobiales</taxon>
        <taxon>Rhizobiaceae</taxon>
        <taxon>Rhizobium/Agrobacterium group</taxon>
        <taxon>Rhizobium</taxon>
    </lineage>
</organism>
<protein>
    <submittedName>
        <fullName evidence="2">Uncharacterized protein</fullName>
    </submittedName>
</protein>